<evidence type="ECO:0000313" key="4">
    <source>
        <dbReference type="Proteomes" id="UP000033096"/>
    </source>
</evidence>
<evidence type="ECO:0000313" key="3">
    <source>
        <dbReference type="EMBL" id="AKB44037.1"/>
    </source>
</evidence>
<dbReference type="CDD" id="cd00077">
    <property type="entry name" value="HDc"/>
    <property type="match status" value="1"/>
</dbReference>
<dbReference type="RefSeq" id="WP_232316279.1">
    <property type="nucleotide sequence ID" value="NZ_CP009520.1"/>
</dbReference>
<dbReference type="KEGG" id="mvc:MSVAZ_1768"/>
<dbReference type="Pfam" id="PF21447">
    <property type="entry name" value="Ppx-GppA_III"/>
    <property type="match status" value="1"/>
</dbReference>
<dbReference type="STRING" id="1434123.MSVAZ_1768"/>
<dbReference type="EMBL" id="CP009520">
    <property type="protein sequence ID" value="AKB44037.1"/>
    <property type="molecule type" value="Genomic_DNA"/>
</dbReference>
<keyword evidence="4" id="KW-1185">Reference proteome</keyword>
<evidence type="ECO:0000256" key="1">
    <source>
        <dbReference type="SAM" id="MobiDB-lite"/>
    </source>
</evidence>
<feature type="domain" description="Ppx/GppA phosphatase C-terminal" evidence="2">
    <location>
        <begin position="53"/>
        <end position="190"/>
    </location>
</feature>
<accession>A0A0E3Q5P2</accession>
<dbReference type="HOGENOM" id="CLU_1280818_0_0_2"/>
<dbReference type="Proteomes" id="UP000033096">
    <property type="component" value="Chromosome"/>
</dbReference>
<dbReference type="GeneID" id="24810216"/>
<feature type="compositionally biased region" description="Polar residues" evidence="1">
    <location>
        <begin position="12"/>
        <end position="28"/>
    </location>
</feature>
<dbReference type="InterPro" id="IPR048950">
    <property type="entry name" value="Ppx_GppA_C"/>
</dbReference>
<sequence>MYKGRNVYKGGFNSNSANKPSRSNQLEEGSSARLSVDKKPGKALRPEPLPLEDLYYIYEIERSHANNVARNALELFDILNSIHRLNPEMRNLVEIAALVHDAGVTADLENHHKAGRNILLLHPPLEVPERLRPVVAWTAFLHKKSVGKEKVEKLKGKDFGKMPEDLQNLTLKVAALVRLADALDYSRMESRFGKVTFGKQSIRFEIEGQGAVIDAERMAKKGDLWHLLYNTRLEFRPVPKK</sequence>
<protein>
    <recommendedName>
        <fullName evidence="2">Ppx/GppA phosphatase C-terminal domain-containing protein</fullName>
    </recommendedName>
</protein>
<dbReference type="Gene3D" id="1.10.3210.10">
    <property type="entry name" value="Hypothetical protein af1432"/>
    <property type="match status" value="1"/>
</dbReference>
<name>A0A0E3Q5P2_9EURY</name>
<organism evidence="3 4">
    <name type="scientific">Methanosarcina vacuolata Z-761</name>
    <dbReference type="NCBI Taxonomy" id="1434123"/>
    <lineage>
        <taxon>Archaea</taxon>
        <taxon>Methanobacteriati</taxon>
        <taxon>Methanobacteriota</taxon>
        <taxon>Stenosarchaea group</taxon>
        <taxon>Methanomicrobia</taxon>
        <taxon>Methanosarcinales</taxon>
        <taxon>Methanosarcinaceae</taxon>
        <taxon>Methanosarcina</taxon>
    </lineage>
</organism>
<feature type="region of interest" description="Disordered" evidence="1">
    <location>
        <begin position="1"/>
        <end position="44"/>
    </location>
</feature>
<dbReference type="PANTHER" id="PTHR30005:SF0">
    <property type="entry name" value="RETROGRADE REGULATION PROTEIN 2"/>
    <property type="match status" value="1"/>
</dbReference>
<dbReference type="PATRIC" id="fig|1434123.4.peg.2146"/>
<dbReference type="AlphaFoldDB" id="A0A0E3Q5P2"/>
<evidence type="ECO:0000259" key="2">
    <source>
        <dbReference type="Pfam" id="PF21447"/>
    </source>
</evidence>
<dbReference type="InterPro" id="IPR003607">
    <property type="entry name" value="HD/PDEase_dom"/>
</dbReference>
<dbReference type="InterPro" id="IPR050273">
    <property type="entry name" value="GppA/Ppx_hydrolase"/>
</dbReference>
<reference evidence="3 4" key="1">
    <citation type="submission" date="2014-07" db="EMBL/GenBank/DDBJ databases">
        <title>Methanogenic archaea and the global carbon cycle.</title>
        <authorList>
            <person name="Henriksen J.R."/>
            <person name="Luke J."/>
            <person name="Reinhart S."/>
            <person name="Benedict M.N."/>
            <person name="Youngblut N.D."/>
            <person name="Metcalf M.E."/>
            <person name="Whitaker R.J."/>
            <person name="Metcalf W.W."/>
        </authorList>
    </citation>
    <scope>NUCLEOTIDE SEQUENCE [LARGE SCALE GENOMIC DNA]</scope>
    <source>
        <strain evidence="3 4">Z-761</strain>
    </source>
</reference>
<dbReference type="PANTHER" id="PTHR30005">
    <property type="entry name" value="EXOPOLYPHOSPHATASE"/>
    <property type="match status" value="1"/>
</dbReference>
<proteinExistence type="predicted"/>
<gene>
    <name evidence="3" type="ORF">MSVAZ_1768</name>
</gene>
<dbReference type="SUPFAM" id="SSF109604">
    <property type="entry name" value="HD-domain/PDEase-like"/>
    <property type="match status" value="1"/>
</dbReference>